<dbReference type="PATRIC" id="fig|1299334.3.peg.5173"/>
<comment type="caution">
    <text evidence="1">The sequence shown here is derived from an EMBL/GenBank/DDBJ whole genome shotgun (WGS) entry which is preliminary data.</text>
</comment>
<name>X8AQI2_MYCXE</name>
<organism evidence="1">
    <name type="scientific">Mycobacterium xenopi 4042</name>
    <dbReference type="NCBI Taxonomy" id="1299334"/>
    <lineage>
        <taxon>Bacteria</taxon>
        <taxon>Bacillati</taxon>
        <taxon>Actinomycetota</taxon>
        <taxon>Actinomycetes</taxon>
        <taxon>Mycobacteriales</taxon>
        <taxon>Mycobacteriaceae</taxon>
        <taxon>Mycobacterium</taxon>
    </lineage>
</organism>
<accession>X8AQI2</accession>
<proteinExistence type="predicted"/>
<reference evidence="1" key="1">
    <citation type="submission" date="2014-01" db="EMBL/GenBank/DDBJ databases">
        <authorList>
            <person name="Brown-Elliot B."/>
            <person name="Wallace R."/>
            <person name="Lenaerts A."/>
            <person name="Ordway D."/>
            <person name="DeGroote M.A."/>
            <person name="Parker T."/>
            <person name="Sizemore C."/>
            <person name="Tallon L.J."/>
            <person name="Sadzewicz L.K."/>
            <person name="Sengamalay N."/>
            <person name="Fraser C.M."/>
            <person name="Hine E."/>
            <person name="Shefchek K.A."/>
            <person name="Das S.P."/>
            <person name="Tettelin H."/>
        </authorList>
    </citation>
    <scope>NUCLEOTIDE SEQUENCE [LARGE SCALE GENOMIC DNA]</scope>
    <source>
        <strain evidence="1">4042</strain>
    </source>
</reference>
<dbReference type="AlphaFoldDB" id="X8AQI2"/>
<dbReference type="EMBL" id="JAOB01000047">
    <property type="protein sequence ID" value="EUA33386.1"/>
    <property type="molecule type" value="Genomic_DNA"/>
</dbReference>
<gene>
    <name evidence="1" type="ORF">I553_7796</name>
</gene>
<sequence>MTVSDYVGTAPGPLKIAVSTLFPFTGFRATLHPEIKAALDSVAEQLRLLGHTVMTGNPDYGVRLSVNFLSRSTAGLLDWAERLGDGVDYDRRTLSNMRMGRLLSGRCCVARAPTKPRISAESARFSISSTWCWPRPPPSRRRRYTPSTTWVAWPPTGP</sequence>
<dbReference type="Gene3D" id="3.90.1300.10">
    <property type="entry name" value="Amidase signature (AS) domain"/>
    <property type="match status" value="1"/>
</dbReference>
<dbReference type="InterPro" id="IPR036928">
    <property type="entry name" value="AS_sf"/>
</dbReference>
<evidence type="ECO:0000313" key="1">
    <source>
        <dbReference type="EMBL" id="EUA33386.1"/>
    </source>
</evidence>
<protein>
    <submittedName>
        <fullName evidence="1">Putative amidase</fullName>
    </submittedName>
</protein>